<dbReference type="Proteomes" id="UP000316270">
    <property type="component" value="Chromosome 5"/>
</dbReference>
<feature type="domain" description="DUF6546" evidence="1">
    <location>
        <begin position="60"/>
        <end position="123"/>
    </location>
</feature>
<sequence length="180" mass="19892">MLSKPCSGAGGRSATPNFEAIGKVLERSWARAHSITTNKNAGGGNSHHLQALLEAPFLARLRKLVLFENFNKIYPASFMHLGCDPLRIASASLGRALVRASLDLDSLSASFLVDAVDFFEETRGRPAKNSTKLDDMLRAAAATAIKMPNLETMELWNRLKEEAILIRYRRARLRQPATIE</sequence>
<evidence type="ECO:0000313" key="3">
    <source>
        <dbReference type="Proteomes" id="UP000316270"/>
    </source>
</evidence>
<dbReference type="OrthoDB" id="4802432at2759"/>
<dbReference type="EMBL" id="CP042189">
    <property type="protein sequence ID" value="QDS70769.1"/>
    <property type="molecule type" value="Genomic_DNA"/>
</dbReference>
<organism evidence="2 3">
    <name type="scientific">Venturia effusa</name>
    <dbReference type="NCBI Taxonomy" id="50376"/>
    <lineage>
        <taxon>Eukaryota</taxon>
        <taxon>Fungi</taxon>
        <taxon>Dikarya</taxon>
        <taxon>Ascomycota</taxon>
        <taxon>Pezizomycotina</taxon>
        <taxon>Dothideomycetes</taxon>
        <taxon>Pleosporomycetidae</taxon>
        <taxon>Venturiales</taxon>
        <taxon>Venturiaceae</taxon>
        <taxon>Venturia</taxon>
    </lineage>
</organism>
<dbReference type="Pfam" id="PF20183">
    <property type="entry name" value="DUF6546"/>
    <property type="match status" value="2"/>
</dbReference>
<dbReference type="AlphaFoldDB" id="A0A517L575"/>
<protein>
    <recommendedName>
        <fullName evidence="1">DUF6546 domain-containing protein</fullName>
    </recommendedName>
</protein>
<name>A0A517L575_9PEZI</name>
<accession>A0A517L575</accession>
<dbReference type="InterPro" id="IPR046676">
    <property type="entry name" value="DUF6546"/>
</dbReference>
<gene>
    <name evidence="2" type="ORF">FKW77_003925</name>
</gene>
<evidence type="ECO:0000259" key="1">
    <source>
        <dbReference type="Pfam" id="PF20183"/>
    </source>
</evidence>
<feature type="domain" description="DUF6546" evidence="1">
    <location>
        <begin position="125"/>
        <end position="179"/>
    </location>
</feature>
<evidence type="ECO:0000313" key="2">
    <source>
        <dbReference type="EMBL" id="QDS70769.1"/>
    </source>
</evidence>
<keyword evidence="3" id="KW-1185">Reference proteome</keyword>
<proteinExistence type="predicted"/>
<reference evidence="2 3" key="1">
    <citation type="submission" date="2019-07" db="EMBL/GenBank/DDBJ databases">
        <title>Finished genome of Venturia effusa.</title>
        <authorList>
            <person name="Young C.A."/>
            <person name="Cox M.P."/>
            <person name="Ganley A.R.D."/>
            <person name="David W.J."/>
        </authorList>
    </citation>
    <scope>NUCLEOTIDE SEQUENCE [LARGE SCALE GENOMIC DNA]</scope>
    <source>
        <strain evidence="3">albino</strain>
    </source>
</reference>